<dbReference type="PANTHER" id="PTHR30121:SF6">
    <property type="entry name" value="SLR6007 PROTEIN"/>
    <property type="match status" value="1"/>
</dbReference>
<keyword evidence="3" id="KW-1185">Reference proteome</keyword>
<dbReference type="InterPro" id="IPR051162">
    <property type="entry name" value="T4SS_component"/>
</dbReference>
<evidence type="ECO:0000259" key="1">
    <source>
        <dbReference type="Pfam" id="PF05872"/>
    </source>
</evidence>
<reference evidence="2 3" key="1">
    <citation type="submission" date="2017-04" db="EMBL/GenBank/DDBJ databases">
        <title>Monoglobus pectinilyticus 14 draft genome.</title>
        <authorList>
            <person name="Kim C."/>
            <person name="Rosendale D.I."/>
            <person name="Kelly W.J."/>
            <person name="Tannock G.W."/>
            <person name="Patchett M.L."/>
            <person name="Jordens J.Z."/>
        </authorList>
    </citation>
    <scope>NUCLEOTIDE SEQUENCE [LARGE SCALE GENOMIC DNA]</scope>
    <source>
        <strain evidence="2 3">14</strain>
    </source>
</reference>
<dbReference type="SUPFAM" id="SSF52540">
    <property type="entry name" value="P-loop containing nucleoside triphosphate hydrolases"/>
    <property type="match status" value="1"/>
</dbReference>
<accession>A0A2K9P5D7</accession>
<proteinExistence type="predicted"/>
<evidence type="ECO:0000313" key="3">
    <source>
        <dbReference type="Proteomes" id="UP000235589"/>
    </source>
</evidence>
<dbReference type="InterPro" id="IPR033186">
    <property type="entry name" value="HerA_C"/>
</dbReference>
<dbReference type="Proteomes" id="UP000235589">
    <property type="component" value="Chromosome"/>
</dbReference>
<name>A0A2K9P5D7_9FIRM</name>
<dbReference type="Pfam" id="PF05872">
    <property type="entry name" value="HerA_C"/>
    <property type="match status" value="1"/>
</dbReference>
<dbReference type="AlphaFoldDB" id="A0A2K9P5D7"/>
<dbReference type="PANTHER" id="PTHR30121">
    <property type="entry name" value="UNCHARACTERIZED PROTEIN YJGR-RELATED"/>
    <property type="match status" value="1"/>
</dbReference>
<keyword evidence="2" id="KW-0547">Nucleotide-binding</keyword>
<sequence>MYYQNKIWMGKNENPIFLFPQMANRHGLIAGATGTGKTITLKVMAESFSDAGVPVFLADIKGDLFRYEPAGS</sequence>
<feature type="domain" description="Helicase HerA-like C-terminal" evidence="1">
    <location>
        <begin position="6"/>
        <end position="65"/>
    </location>
</feature>
<protein>
    <submittedName>
        <fullName evidence="2">ATP-binding protein</fullName>
    </submittedName>
</protein>
<dbReference type="Gene3D" id="3.40.50.300">
    <property type="entry name" value="P-loop containing nucleotide triphosphate hydrolases"/>
    <property type="match status" value="1"/>
</dbReference>
<gene>
    <name evidence="2" type="ORF">B9O19_01714</name>
</gene>
<dbReference type="GO" id="GO:0005524">
    <property type="term" value="F:ATP binding"/>
    <property type="evidence" value="ECO:0007669"/>
    <property type="project" value="UniProtKB-KW"/>
</dbReference>
<dbReference type="KEGG" id="mpec:B9O19_01714"/>
<keyword evidence="2" id="KW-0067">ATP-binding</keyword>
<evidence type="ECO:0000313" key="2">
    <source>
        <dbReference type="EMBL" id="AUO19868.1"/>
    </source>
</evidence>
<dbReference type="InterPro" id="IPR027417">
    <property type="entry name" value="P-loop_NTPase"/>
</dbReference>
<dbReference type="EMBL" id="CP020991">
    <property type="protein sequence ID" value="AUO19868.1"/>
    <property type="molecule type" value="Genomic_DNA"/>
</dbReference>
<organism evidence="2 3">
    <name type="scientific">Monoglobus pectinilyticus</name>
    <dbReference type="NCBI Taxonomy" id="1981510"/>
    <lineage>
        <taxon>Bacteria</taxon>
        <taxon>Bacillati</taxon>
        <taxon>Bacillota</taxon>
        <taxon>Clostridia</taxon>
        <taxon>Monoglobales</taxon>
        <taxon>Monoglobaceae</taxon>
        <taxon>Monoglobus</taxon>
    </lineage>
</organism>